<dbReference type="InterPro" id="IPR015421">
    <property type="entry name" value="PyrdxlP-dep_Trfase_major"/>
</dbReference>
<keyword evidence="3" id="KW-0210">Decarboxylase</keyword>
<proteinExistence type="inferred from homology"/>
<dbReference type="STRING" id="1035309.A0A2C5WV60"/>
<evidence type="ECO:0000256" key="7">
    <source>
        <dbReference type="RuleBase" id="RU000382"/>
    </source>
</evidence>
<name>A0A2C5WV60_9PEZI</name>
<feature type="modified residue" description="N6-(pyridoxal phosphate)lysine" evidence="6">
    <location>
        <position position="318"/>
    </location>
</feature>
<dbReference type="InterPro" id="IPR015424">
    <property type="entry name" value="PyrdxlP-dep_Trfase"/>
</dbReference>
<dbReference type="GO" id="GO:0016831">
    <property type="term" value="F:carboxy-lyase activity"/>
    <property type="evidence" value="ECO:0007669"/>
    <property type="project" value="UniProtKB-KW"/>
</dbReference>
<dbReference type="InterPro" id="IPR002129">
    <property type="entry name" value="PyrdxlP-dep_de-COase"/>
</dbReference>
<accession>A0A2C5WV60</accession>
<evidence type="ECO:0000256" key="6">
    <source>
        <dbReference type="PIRSR" id="PIRSR602129-50"/>
    </source>
</evidence>
<evidence type="ECO:0000256" key="4">
    <source>
        <dbReference type="ARBA" id="ARBA00022898"/>
    </source>
</evidence>
<evidence type="ECO:0000256" key="5">
    <source>
        <dbReference type="ARBA" id="ARBA00023239"/>
    </source>
</evidence>
<keyword evidence="4 6" id="KW-0663">Pyridoxal phosphate</keyword>
<evidence type="ECO:0000313" key="9">
    <source>
        <dbReference type="Proteomes" id="UP000222788"/>
    </source>
</evidence>
<dbReference type="Gene3D" id="3.40.640.10">
    <property type="entry name" value="Type I PLP-dependent aspartate aminotransferase-like (Major domain)"/>
    <property type="match status" value="1"/>
</dbReference>
<dbReference type="EMBL" id="APWK03000150">
    <property type="protein sequence ID" value="PHH50085.1"/>
    <property type="molecule type" value="Genomic_DNA"/>
</dbReference>
<gene>
    <name evidence="8" type="primary">dtxS4</name>
    <name evidence="8" type="ORF">CFIMG_006399RA</name>
</gene>
<comment type="similarity">
    <text evidence="2 7">Belongs to the group II decarboxylase family.</text>
</comment>
<comment type="caution">
    <text evidence="8">The sequence shown here is derived from an EMBL/GenBank/DDBJ whole genome shotgun (WGS) entry which is preliminary data.</text>
</comment>
<dbReference type="GO" id="GO:0019752">
    <property type="term" value="P:carboxylic acid metabolic process"/>
    <property type="evidence" value="ECO:0007669"/>
    <property type="project" value="InterPro"/>
</dbReference>
<evidence type="ECO:0000256" key="3">
    <source>
        <dbReference type="ARBA" id="ARBA00022793"/>
    </source>
</evidence>
<keyword evidence="9" id="KW-1185">Reference proteome</keyword>
<protein>
    <submittedName>
        <fullName evidence="8">L-aspartate decarboxylase dtxS4</fullName>
    </submittedName>
</protein>
<dbReference type="Proteomes" id="UP000222788">
    <property type="component" value="Unassembled WGS sequence"/>
</dbReference>
<dbReference type="Pfam" id="PF00282">
    <property type="entry name" value="Pyridoxal_deC"/>
    <property type="match status" value="1"/>
</dbReference>
<dbReference type="GO" id="GO:0030170">
    <property type="term" value="F:pyridoxal phosphate binding"/>
    <property type="evidence" value="ECO:0007669"/>
    <property type="project" value="InterPro"/>
</dbReference>
<dbReference type="Gene3D" id="3.90.1150.170">
    <property type="match status" value="1"/>
</dbReference>
<reference evidence="8 9" key="1">
    <citation type="journal article" date="2013" name="Fungal Biol.">
        <title>Analysis of microsatellite markers in the genome of the plant pathogen Ceratocystis fimbriata.</title>
        <authorList>
            <person name="Simpson M.C."/>
            <person name="Wilken P.M."/>
            <person name="Coetzee M.P."/>
            <person name="Wingfield M.J."/>
            <person name="Wingfield B.D."/>
        </authorList>
    </citation>
    <scope>NUCLEOTIDE SEQUENCE [LARGE SCALE GENOMIC DNA]</scope>
    <source>
        <strain evidence="8 9">CBS 114723</strain>
    </source>
</reference>
<dbReference type="AlphaFoldDB" id="A0A2C5WV60"/>
<dbReference type="PANTHER" id="PTHR45677">
    <property type="entry name" value="GLUTAMATE DECARBOXYLASE-RELATED"/>
    <property type="match status" value="1"/>
</dbReference>
<dbReference type="GO" id="GO:0005737">
    <property type="term" value="C:cytoplasm"/>
    <property type="evidence" value="ECO:0007669"/>
    <property type="project" value="TreeGrafter"/>
</dbReference>
<evidence type="ECO:0000256" key="1">
    <source>
        <dbReference type="ARBA" id="ARBA00001933"/>
    </source>
</evidence>
<keyword evidence="5 7" id="KW-0456">Lyase</keyword>
<dbReference type="PANTHER" id="PTHR45677:SF8">
    <property type="entry name" value="CYSTEINE SULFINIC ACID DECARBOXYLASE"/>
    <property type="match status" value="1"/>
</dbReference>
<reference evidence="8 9" key="2">
    <citation type="journal article" date="2013" name="IMA Fungus">
        <title>IMA Genome-F 1: Ceratocystis fimbriata: Draft nuclear genome sequence for the plant pathogen, Ceratocystis fimbriata.</title>
        <authorList>
            <person name="Wilken P.M."/>
            <person name="Steenkamp E.T."/>
            <person name="Wingfield M.J."/>
            <person name="de Beer Z.W."/>
            <person name="Wingfield B.D."/>
        </authorList>
    </citation>
    <scope>NUCLEOTIDE SEQUENCE [LARGE SCALE GENOMIC DNA]</scope>
    <source>
        <strain evidence="8 9">CBS 114723</strain>
    </source>
</reference>
<evidence type="ECO:0000256" key="2">
    <source>
        <dbReference type="ARBA" id="ARBA00009533"/>
    </source>
</evidence>
<sequence>MAASKNLQSQLHRAAEVDELLEAVKGLVIPFVAAADAAASDRATGDIPAGGPNVLVDQLKPQELIEKLALQLPLEGKGKDGVLGLVRSVLKYSVNTWDQGFLDKLYASNNAVGVVADLVLSILNTNLHVYQVSPALTVIEKATATALARLFGFTGPRAGGITCQGGSSSNLTSLVIARSTLFPEIKAAGNGPYNFVVFTSAHGHYSVAKAALTCGIGSRNVWDVPVDSEGRMQPAELRRLVIKAQDEGFMPLYINATAGTTVMGSYDPFHELADIAQEFGLWLHIDGSWGGSVAFSSSQRHKLAGAERANSLTVNPHKMLGVPVTCSYLLTSDMAIFHRANTLPAGYLFHGPADADSDEPAEVWDLADLTLQCGRRGDAFKLALAWVYYGSEGFEAMIDHAFDAAATLARTVSESQDFVLVSSNPPPCLQVCFYYAPGGQLAEDNAENTRRTREMTALLIQRGFMIDYAPGPKGSFFRVVVNVQTLMTTVDGLISALQAVGRQVVV</sequence>
<comment type="cofactor">
    <cofactor evidence="1 6 7">
        <name>pyridoxal 5'-phosphate</name>
        <dbReference type="ChEBI" id="CHEBI:597326"/>
    </cofactor>
</comment>
<dbReference type="OrthoDB" id="392571at2759"/>
<evidence type="ECO:0000313" key="8">
    <source>
        <dbReference type="EMBL" id="PHH50085.1"/>
    </source>
</evidence>
<dbReference type="SUPFAM" id="SSF53383">
    <property type="entry name" value="PLP-dependent transferases"/>
    <property type="match status" value="1"/>
</dbReference>
<organism evidence="8 9">
    <name type="scientific">Ceratocystis fimbriata CBS 114723</name>
    <dbReference type="NCBI Taxonomy" id="1035309"/>
    <lineage>
        <taxon>Eukaryota</taxon>
        <taxon>Fungi</taxon>
        <taxon>Dikarya</taxon>
        <taxon>Ascomycota</taxon>
        <taxon>Pezizomycotina</taxon>
        <taxon>Sordariomycetes</taxon>
        <taxon>Hypocreomycetidae</taxon>
        <taxon>Microascales</taxon>
        <taxon>Ceratocystidaceae</taxon>
        <taxon>Ceratocystis</taxon>
    </lineage>
</organism>